<name>A0A7S2UAX9_9STRA</name>
<dbReference type="PANTHER" id="PTHR43625">
    <property type="entry name" value="AFLATOXIN B1 ALDEHYDE REDUCTASE"/>
    <property type="match status" value="1"/>
</dbReference>
<dbReference type="InterPro" id="IPR020471">
    <property type="entry name" value="AKR"/>
</dbReference>
<sequence length="463" mass="50401">MVSVLWMILLIVEKPNVSAFVTSDTSQISVSKRKLVARPTRTALSMYTEGTSRIGDSKTIPENAKSRWGTLKSPFVIQRNPPVLDVAQVGTLKVPTVGIGTISWSSDSLTQLESLELQSVVSTSYNADAAFFDTAERYGGSWKSALGGGYGETEKLTRKLLGLSAAASSMQPRLNPVVATKFTPLPWRTTAQSVVDACEESCRRLGVEQIDLYQLHMPDVVQPLSFLGMDNSKDEIYWEGLAECYNRGLVKNVGVCNYGPTLLTRCQKALSDRGVPLASNQIAYSLIGRHNGSQETLDKCQELGIQVLAYYPFAMGLLTGKYSSQSIQSMSEDALTSLTSSKKTKLEESDLKRYALGDGVTIPEGGIAPLLSVIETIAKKRGKTVAQVALNYIICKGAIPIPGARTNAQVKDNIGAMGWRLSRTEVDMLELEADKLGFGFEGAGFKRTSEKFVGYGMEKWSLD</sequence>
<dbReference type="EMBL" id="HBHQ01008985">
    <property type="protein sequence ID" value="CAD9814239.1"/>
    <property type="molecule type" value="Transcribed_RNA"/>
</dbReference>
<keyword evidence="1" id="KW-0560">Oxidoreductase</keyword>
<accession>A0A7S2UAX9</accession>
<dbReference type="PRINTS" id="PR00069">
    <property type="entry name" value="ALDKETRDTASE"/>
</dbReference>
<dbReference type="SUPFAM" id="SSF51430">
    <property type="entry name" value="NAD(P)-linked oxidoreductase"/>
    <property type="match status" value="1"/>
</dbReference>
<evidence type="ECO:0000313" key="4">
    <source>
        <dbReference type="EMBL" id="CAD9814239.1"/>
    </source>
</evidence>
<evidence type="ECO:0000256" key="1">
    <source>
        <dbReference type="ARBA" id="ARBA00023002"/>
    </source>
</evidence>
<protein>
    <recommendedName>
        <fullName evidence="3">NADP-dependent oxidoreductase domain-containing protein</fullName>
    </recommendedName>
</protein>
<dbReference type="InterPro" id="IPR023210">
    <property type="entry name" value="NADP_OxRdtase_dom"/>
</dbReference>
<proteinExistence type="predicted"/>
<dbReference type="InterPro" id="IPR036812">
    <property type="entry name" value="NAD(P)_OxRdtase_dom_sf"/>
</dbReference>
<dbReference type="PANTHER" id="PTHR43625:SF5">
    <property type="entry name" value="PYRIDOXAL REDUCTASE, CHLOROPLASTIC"/>
    <property type="match status" value="1"/>
</dbReference>
<dbReference type="InterPro" id="IPR018170">
    <property type="entry name" value="Aldo/ket_reductase_CS"/>
</dbReference>
<dbReference type="CDD" id="cd19093">
    <property type="entry name" value="AKR_AtPLR-like"/>
    <property type="match status" value="1"/>
</dbReference>
<reference evidence="4" key="1">
    <citation type="submission" date="2021-01" db="EMBL/GenBank/DDBJ databases">
        <authorList>
            <person name="Corre E."/>
            <person name="Pelletier E."/>
            <person name="Niang G."/>
            <person name="Scheremetjew M."/>
            <person name="Finn R."/>
            <person name="Kale V."/>
            <person name="Holt S."/>
            <person name="Cochrane G."/>
            <person name="Meng A."/>
            <person name="Brown T."/>
            <person name="Cohen L."/>
        </authorList>
    </citation>
    <scope>NUCLEOTIDE SEQUENCE</scope>
    <source>
        <strain evidence="4">CCMP2084</strain>
    </source>
</reference>
<dbReference type="Gene3D" id="3.20.20.100">
    <property type="entry name" value="NADP-dependent oxidoreductase domain"/>
    <property type="match status" value="1"/>
</dbReference>
<dbReference type="GO" id="GO:0005737">
    <property type="term" value="C:cytoplasm"/>
    <property type="evidence" value="ECO:0007669"/>
    <property type="project" value="TreeGrafter"/>
</dbReference>
<keyword evidence="2" id="KW-0732">Signal</keyword>
<feature type="domain" description="NADP-dependent oxidoreductase" evidence="3">
    <location>
        <begin position="97"/>
        <end position="429"/>
    </location>
</feature>
<dbReference type="PROSITE" id="PS00062">
    <property type="entry name" value="ALDOKETO_REDUCTASE_2"/>
    <property type="match status" value="1"/>
</dbReference>
<organism evidence="4">
    <name type="scientific">Attheya septentrionalis</name>
    <dbReference type="NCBI Taxonomy" id="420275"/>
    <lineage>
        <taxon>Eukaryota</taxon>
        <taxon>Sar</taxon>
        <taxon>Stramenopiles</taxon>
        <taxon>Ochrophyta</taxon>
        <taxon>Bacillariophyta</taxon>
        <taxon>Coscinodiscophyceae</taxon>
        <taxon>Chaetocerotophycidae</taxon>
        <taxon>Chaetocerotales</taxon>
        <taxon>Attheyaceae</taxon>
        <taxon>Attheya</taxon>
    </lineage>
</organism>
<evidence type="ECO:0000259" key="3">
    <source>
        <dbReference type="Pfam" id="PF00248"/>
    </source>
</evidence>
<dbReference type="GO" id="GO:0016491">
    <property type="term" value="F:oxidoreductase activity"/>
    <property type="evidence" value="ECO:0007669"/>
    <property type="project" value="UniProtKB-KW"/>
</dbReference>
<feature type="signal peptide" evidence="2">
    <location>
        <begin position="1"/>
        <end position="19"/>
    </location>
</feature>
<gene>
    <name evidence="4" type="ORF">ASEP1449_LOCUS6064</name>
</gene>
<dbReference type="InterPro" id="IPR050791">
    <property type="entry name" value="Aldo-Keto_reductase"/>
</dbReference>
<evidence type="ECO:0000256" key="2">
    <source>
        <dbReference type="SAM" id="SignalP"/>
    </source>
</evidence>
<feature type="chain" id="PRO_5031012347" description="NADP-dependent oxidoreductase domain-containing protein" evidence="2">
    <location>
        <begin position="20"/>
        <end position="463"/>
    </location>
</feature>
<dbReference type="Pfam" id="PF00248">
    <property type="entry name" value="Aldo_ket_red"/>
    <property type="match status" value="1"/>
</dbReference>
<dbReference type="AlphaFoldDB" id="A0A7S2UAX9"/>